<evidence type="ECO:0000259" key="1">
    <source>
        <dbReference type="PROSITE" id="PS51704"/>
    </source>
</evidence>
<dbReference type="InterPro" id="IPR000760">
    <property type="entry name" value="Inositol_monophosphatase-like"/>
</dbReference>
<dbReference type="Pfam" id="PF03009">
    <property type="entry name" value="GDPD"/>
    <property type="match status" value="1"/>
</dbReference>
<keyword evidence="3" id="KW-1185">Reference proteome</keyword>
<dbReference type="Gene3D" id="3.30.540.10">
    <property type="entry name" value="Fructose-1,6-Bisphosphatase, subunit A, domain 1"/>
    <property type="match status" value="1"/>
</dbReference>
<accession>A0ABT2HF48</accession>
<dbReference type="GeneID" id="95323374"/>
<dbReference type="CDD" id="cd08556">
    <property type="entry name" value="GDPD"/>
    <property type="match status" value="1"/>
</dbReference>
<proteinExistence type="predicted"/>
<dbReference type="SUPFAM" id="SSF51695">
    <property type="entry name" value="PLC-like phosphodiesterases"/>
    <property type="match status" value="1"/>
</dbReference>
<dbReference type="PANTHER" id="PTHR20854">
    <property type="entry name" value="INOSITOL MONOPHOSPHATASE"/>
    <property type="match status" value="1"/>
</dbReference>
<dbReference type="Pfam" id="PF00459">
    <property type="entry name" value="Inositol_P"/>
    <property type="match status" value="1"/>
</dbReference>
<sequence length="556" mass="57939">MTAAQRAADVVGSVPSAASDVVVGSAGSVAVAPPGTAGRHGARPPRLVAHRGAPRVRRENTLPAVAVAAALGAETIEVDVRRTADGVAVLLHDETLGRMWGDARRVADVDWCDVARLGNGIDRIPRLDAVLERLDGESTTLLVDLTDPEDAVVAARTVAGHGGAVPVAWCGSVPAMVAVRSVLPDADVWLVWESLLPPTPEDLDELAPSTLNLELAFLTPDTVTTAHALGLQVSVWTVDEAEPAAWAAAQGVDSITTNDVGLVRAAIEAAARRGPDAGDREPTETEVASRAQALAHRLAHEVIAFTREHPVGEVTTKAHAADLVTDVDRMVEQFVRSRVRSAFPTHGFTGEEYGASPGDRHRWYLDPVDGTTNLVNGVPWTAMSLCLVRGGRPLVGVVADPWRGEVLEARRGRGAVLRERPLRLDDVPRSLAGAVVGTELDGHRPWPGFEAFLHALADRSCTLRVQGSGTMTIAQVAAGRGVGGCVGAFSPVDHGAAVLLVHEAGGVVLTRGGPVDGFPPEGEPFLVAHPGAADELYAVWTAALAAGSAAGRAPSS</sequence>
<protein>
    <submittedName>
        <fullName evidence="2">Inositol monophosphatase</fullName>
    </submittedName>
</protein>
<organism evidence="2 3">
    <name type="scientific">Curtobacterium citreum</name>
    <dbReference type="NCBI Taxonomy" id="2036"/>
    <lineage>
        <taxon>Bacteria</taxon>
        <taxon>Bacillati</taxon>
        <taxon>Actinomycetota</taxon>
        <taxon>Actinomycetes</taxon>
        <taxon>Micrococcales</taxon>
        <taxon>Microbacteriaceae</taxon>
        <taxon>Curtobacterium</taxon>
    </lineage>
</organism>
<dbReference type="InterPro" id="IPR017946">
    <property type="entry name" value="PLC-like_Pdiesterase_TIM-brl"/>
</dbReference>
<dbReference type="InterPro" id="IPR030395">
    <property type="entry name" value="GP_PDE_dom"/>
</dbReference>
<comment type="caution">
    <text evidence="2">The sequence shown here is derived from an EMBL/GenBank/DDBJ whole genome shotgun (WGS) entry which is preliminary data.</text>
</comment>
<dbReference type="PANTHER" id="PTHR20854:SF4">
    <property type="entry name" value="INOSITOL-1-MONOPHOSPHATASE-RELATED"/>
    <property type="match status" value="1"/>
</dbReference>
<dbReference type="EMBL" id="JANVAD010000002">
    <property type="protein sequence ID" value="MCS6521901.1"/>
    <property type="molecule type" value="Genomic_DNA"/>
</dbReference>
<evidence type="ECO:0000313" key="2">
    <source>
        <dbReference type="EMBL" id="MCS6521901.1"/>
    </source>
</evidence>
<dbReference type="PROSITE" id="PS51704">
    <property type="entry name" value="GP_PDE"/>
    <property type="match status" value="1"/>
</dbReference>
<evidence type="ECO:0000313" key="3">
    <source>
        <dbReference type="Proteomes" id="UP001652264"/>
    </source>
</evidence>
<dbReference type="CDD" id="cd01637">
    <property type="entry name" value="IMPase_like"/>
    <property type="match status" value="1"/>
</dbReference>
<dbReference type="Proteomes" id="UP001652264">
    <property type="component" value="Unassembled WGS sequence"/>
</dbReference>
<dbReference type="SUPFAM" id="SSF56655">
    <property type="entry name" value="Carbohydrate phosphatase"/>
    <property type="match status" value="1"/>
</dbReference>
<name>A0ABT2HF48_9MICO</name>
<dbReference type="Gene3D" id="3.20.20.190">
    <property type="entry name" value="Phosphatidylinositol (PI) phosphodiesterase"/>
    <property type="match status" value="1"/>
</dbReference>
<gene>
    <name evidence="2" type="ORF">NYQ28_04885</name>
</gene>
<dbReference type="RefSeq" id="WP_114849007.1">
    <property type="nucleotide sequence ID" value="NZ_BMNV01000003.1"/>
</dbReference>
<dbReference type="PRINTS" id="PR00377">
    <property type="entry name" value="IMPHPHTASES"/>
</dbReference>
<feature type="domain" description="GP-PDE" evidence="1">
    <location>
        <begin position="45"/>
        <end position="267"/>
    </location>
</feature>
<reference evidence="2 3" key="1">
    <citation type="submission" date="2022-08" db="EMBL/GenBank/DDBJ databases">
        <title>Taxonomy of Curtobacterium flaccumfaciens.</title>
        <authorList>
            <person name="Osdaghi E."/>
            <person name="Taghavi S.M."/>
            <person name="Hamidizade M."/>
            <person name="Abachi H."/>
            <person name="Fazliarab A."/>
            <person name="Baeyen S."/>
            <person name="Portier P."/>
            <person name="Van Vaerenbergh J."/>
            <person name="Jacques M.-A."/>
        </authorList>
    </citation>
    <scope>NUCLEOTIDE SEQUENCE [LARGE SCALE GENOMIC DNA]</scope>
    <source>
        <strain evidence="2 3">LMG8786T</strain>
    </source>
</reference>
<dbReference type="Gene3D" id="3.40.190.80">
    <property type="match status" value="1"/>
</dbReference>